<organism evidence="2 3">
    <name type="scientific">Ilex paraguariensis</name>
    <name type="common">yerba mate</name>
    <dbReference type="NCBI Taxonomy" id="185542"/>
    <lineage>
        <taxon>Eukaryota</taxon>
        <taxon>Viridiplantae</taxon>
        <taxon>Streptophyta</taxon>
        <taxon>Embryophyta</taxon>
        <taxon>Tracheophyta</taxon>
        <taxon>Spermatophyta</taxon>
        <taxon>Magnoliopsida</taxon>
        <taxon>eudicotyledons</taxon>
        <taxon>Gunneridae</taxon>
        <taxon>Pentapetalae</taxon>
        <taxon>asterids</taxon>
        <taxon>campanulids</taxon>
        <taxon>Aquifoliales</taxon>
        <taxon>Aquifoliaceae</taxon>
        <taxon>Ilex</taxon>
    </lineage>
</organism>
<evidence type="ECO:0000313" key="2">
    <source>
        <dbReference type="EMBL" id="CAK9138777.1"/>
    </source>
</evidence>
<comment type="caution">
    <text evidence="2">The sequence shown here is derived from an EMBL/GenBank/DDBJ whole genome shotgun (WGS) entry which is preliminary data.</text>
</comment>
<evidence type="ECO:0000313" key="3">
    <source>
        <dbReference type="Proteomes" id="UP001642360"/>
    </source>
</evidence>
<sequence>MAGVAVQAFRLGVRKKIHAKTRAGQVARDDGGSAPPHPRRLKYRGKVAIDDGSK</sequence>
<proteinExistence type="predicted"/>
<gene>
    <name evidence="2" type="ORF">ILEXP_LOCUS6133</name>
</gene>
<dbReference type="EMBL" id="CAUOFW020000914">
    <property type="protein sequence ID" value="CAK9138777.1"/>
    <property type="molecule type" value="Genomic_DNA"/>
</dbReference>
<feature type="region of interest" description="Disordered" evidence="1">
    <location>
        <begin position="18"/>
        <end position="54"/>
    </location>
</feature>
<dbReference type="AlphaFoldDB" id="A0ABC8R9P1"/>
<name>A0ABC8R9P1_9AQUA</name>
<evidence type="ECO:0000256" key="1">
    <source>
        <dbReference type="SAM" id="MobiDB-lite"/>
    </source>
</evidence>
<accession>A0ABC8R9P1</accession>
<reference evidence="2 3" key="1">
    <citation type="submission" date="2024-02" db="EMBL/GenBank/DDBJ databases">
        <authorList>
            <person name="Vignale AGUSTIN F."/>
            <person name="Sosa J E."/>
            <person name="Modenutti C."/>
        </authorList>
    </citation>
    <scope>NUCLEOTIDE SEQUENCE [LARGE SCALE GENOMIC DNA]</scope>
</reference>
<keyword evidence="3" id="KW-1185">Reference proteome</keyword>
<feature type="non-terminal residue" evidence="2">
    <location>
        <position position="54"/>
    </location>
</feature>
<protein>
    <submittedName>
        <fullName evidence="2">Uncharacterized protein</fullName>
    </submittedName>
</protein>
<dbReference type="Proteomes" id="UP001642360">
    <property type="component" value="Unassembled WGS sequence"/>
</dbReference>